<name>A0ABV5ADI4_9BACL</name>
<accession>A0ABV5ADI4</accession>
<evidence type="ECO:0000313" key="4">
    <source>
        <dbReference type="Proteomes" id="UP001579974"/>
    </source>
</evidence>
<dbReference type="InterPro" id="IPR036217">
    <property type="entry name" value="MethylDNA_cys_MeTrfase_DNAb"/>
</dbReference>
<dbReference type="CDD" id="cd06445">
    <property type="entry name" value="ATase"/>
    <property type="match status" value="1"/>
</dbReference>
<dbReference type="SUPFAM" id="SSF46767">
    <property type="entry name" value="Methylated DNA-protein cysteine methyltransferase, C-terminal domain"/>
    <property type="match status" value="1"/>
</dbReference>
<evidence type="ECO:0000313" key="3">
    <source>
        <dbReference type="EMBL" id="MFB5189915.1"/>
    </source>
</evidence>
<feature type="domain" description="Methylated-DNA-[protein]-cysteine S-methyltransferase DNA binding" evidence="2">
    <location>
        <begin position="3"/>
        <end position="83"/>
    </location>
</feature>
<evidence type="ECO:0000259" key="2">
    <source>
        <dbReference type="Pfam" id="PF01035"/>
    </source>
</evidence>
<protein>
    <submittedName>
        <fullName evidence="3">MGMT family protein</fullName>
    </submittedName>
</protein>
<dbReference type="EMBL" id="JBDXSU010000004">
    <property type="protein sequence ID" value="MFB5189915.1"/>
    <property type="molecule type" value="Genomic_DNA"/>
</dbReference>
<keyword evidence="1" id="KW-0227">DNA damage</keyword>
<dbReference type="PANTHER" id="PTHR42942">
    <property type="entry name" value="6-O-METHYLGUANINE DNA METHYLTRANSFERASE"/>
    <property type="match status" value="1"/>
</dbReference>
<dbReference type="RefSeq" id="WP_275476282.1">
    <property type="nucleotide sequence ID" value="NZ_CP162940.1"/>
</dbReference>
<dbReference type="NCBIfam" id="TIGR00589">
    <property type="entry name" value="ogt"/>
    <property type="match status" value="1"/>
</dbReference>
<dbReference type="InterPro" id="IPR014048">
    <property type="entry name" value="MethylDNA_cys_MeTrfase_DNA-bd"/>
</dbReference>
<sequence length="118" mass="13142">MTPFTLRVVQIIQNIPQGKVMTYGQIARLAGSPRGARQVVRVLHSLSKPYKLPWHRVINSKGQLGLKDESYLIQKLSLETEGVQFTSGNGIDLERYQFHPDVLTTGDSHPRDGESGGE</sequence>
<gene>
    <name evidence="3" type="ORF">KKP3000_003306</name>
</gene>
<dbReference type="Proteomes" id="UP001579974">
    <property type="component" value="Unassembled WGS sequence"/>
</dbReference>
<proteinExistence type="predicted"/>
<dbReference type="InterPro" id="IPR052520">
    <property type="entry name" value="ATL_DNA_repair"/>
</dbReference>
<organism evidence="3 4">
    <name type="scientific">Alicyclobacillus fastidiosus</name>
    <dbReference type="NCBI Taxonomy" id="392011"/>
    <lineage>
        <taxon>Bacteria</taxon>
        <taxon>Bacillati</taxon>
        <taxon>Bacillota</taxon>
        <taxon>Bacilli</taxon>
        <taxon>Bacillales</taxon>
        <taxon>Alicyclobacillaceae</taxon>
        <taxon>Alicyclobacillus</taxon>
    </lineage>
</organism>
<dbReference type="Pfam" id="PF01035">
    <property type="entry name" value="DNA_binding_1"/>
    <property type="match status" value="1"/>
</dbReference>
<dbReference type="Gene3D" id="1.10.10.10">
    <property type="entry name" value="Winged helix-like DNA-binding domain superfamily/Winged helix DNA-binding domain"/>
    <property type="match status" value="1"/>
</dbReference>
<comment type="caution">
    <text evidence="3">The sequence shown here is derived from an EMBL/GenBank/DDBJ whole genome shotgun (WGS) entry which is preliminary data.</text>
</comment>
<keyword evidence="4" id="KW-1185">Reference proteome</keyword>
<dbReference type="InterPro" id="IPR036388">
    <property type="entry name" value="WH-like_DNA-bd_sf"/>
</dbReference>
<evidence type="ECO:0000256" key="1">
    <source>
        <dbReference type="ARBA" id="ARBA00022763"/>
    </source>
</evidence>
<dbReference type="PANTHER" id="PTHR42942:SF1">
    <property type="entry name" value="ALKYLTRANSFERASE-LIKE PROTEIN 1"/>
    <property type="match status" value="1"/>
</dbReference>
<reference evidence="3 4" key="1">
    <citation type="journal article" date="2024" name="Int. J. Mol. Sci.">
        <title>Exploration of Alicyclobacillus spp. Genome in Search of Antibiotic Resistance.</title>
        <authorList>
            <person name="Bucka-Kolendo J."/>
            <person name="Kiousi D.E."/>
            <person name="Dekowska A."/>
            <person name="Mikolajczuk-Szczyrba A."/>
            <person name="Karadedos D.M."/>
            <person name="Michael P."/>
            <person name="Galanis A."/>
            <person name="Sokolowska B."/>
        </authorList>
    </citation>
    <scope>NUCLEOTIDE SEQUENCE [LARGE SCALE GENOMIC DNA]</scope>
    <source>
        <strain evidence="3 4">KKP 3000</strain>
    </source>
</reference>